<evidence type="ECO:0000259" key="8">
    <source>
        <dbReference type="Pfam" id="PF09115"/>
    </source>
</evidence>
<dbReference type="InterPro" id="IPR004622">
    <property type="entry name" value="DNA_pol_HolB"/>
</dbReference>
<evidence type="ECO:0000256" key="1">
    <source>
        <dbReference type="ARBA" id="ARBA00012417"/>
    </source>
</evidence>
<dbReference type="PANTHER" id="PTHR11669">
    <property type="entry name" value="REPLICATION FACTOR C / DNA POLYMERASE III GAMMA-TAU SUBUNIT"/>
    <property type="match status" value="1"/>
</dbReference>
<keyword evidence="6" id="KW-0239">DNA-directed DNA polymerase</keyword>
<evidence type="ECO:0000256" key="7">
    <source>
        <dbReference type="ARBA" id="ARBA00049244"/>
    </source>
</evidence>
<dbReference type="SUPFAM" id="SSF52540">
    <property type="entry name" value="P-loop containing nucleoside triphosphate hydrolases"/>
    <property type="match status" value="1"/>
</dbReference>
<dbReference type="FunFam" id="3.40.50.300:FF:001255">
    <property type="entry name" value="DNA polymerase III subunit delta"/>
    <property type="match status" value="1"/>
</dbReference>
<dbReference type="NCBIfam" id="TIGR00678">
    <property type="entry name" value="holB"/>
    <property type="match status" value="1"/>
</dbReference>
<evidence type="ECO:0000256" key="4">
    <source>
        <dbReference type="ARBA" id="ARBA00022695"/>
    </source>
</evidence>
<feature type="domain" description="DNA polymerase III delta subunit C-terminal" evidence="8">
    <location>
        <begin position="227"/>
        <end position="327"/>
    </location>
</feature>
<evidence type="ECO:0000256" key="6">
    <source>
        <dbReference type="ARBA" id="ARBA00022932"/>
    </source>
</evidence>
<comment type="caution">
    <text evidence="9">The sequence shown here is derived from an EMBL/GenBank/DDBJ whole genome shotgun (WGS) entry which is preliminary data.</text>
</comment>
<dbReference type="InterPro" id="IPR015199">
    <property type="entry name" value="DNA_pol_III_delta_C"/>
</dbReference>
<dbReference type="Pfam" id="PF09115">
    <property type="entry name" value="DNApol3-delta_C"/>
    <property type="match status" value="1"/>
</dbReference>
<dbReference type="Gene3D" id="1.20.272.10">
    <property type="match status" value="1"/>
</dbReference>
<dbReference type="Proteomes" id="UP000249061">
    <property type="component" value="Unassembled WGS sequence"/>
</dbReference>
<sequence length="343" mass="37662">MSLEDVQGQPRAVEALRSALAKQQVHHAWLFQGPDGVGKELTAASLAQALVCPEKPFEGCGHCAACKRVMNRNHPDVTWLMPEAEQVERGIAGRSDFTNTPSRDIRIEQIRKLQERLAFRALESKYKVALLVTAHAMNQNAQNALLKTLEEPPKDTVLILISSAPDKLLPTIRSRCAKANFGPLPTELIAAKVKASAKKGMEDALANQIAAMASGSMARALSLDPKTLEARKDIIESFEKLVPQDASGWLTLAEQWSDERATAETSLEVLQVWLRDVALTQVGSDALVNADLKELAATAAARISPARVQRRTQLIDEAKNAITQRNGSTRLQLERMFIEFFLA</sequence>
<dbReference type="GO" id="GO:0008408">
    <property type="term" value="F:3'-5' exonuclease activity"/>
    <property type="evidence" value="ECO:0007669"/>
    <property type="project" value="InterPro"/>
</dbReference>
<evidence type="ECO:0000313" key="10">
    <source>
        <dbReference type="Proteomes" id="UP000249061"/>
    </source>
</evidence>
<dbReference type="GO" id="GO:0003887">
    <property type="term" value="F:DNA-directed DNA polymerase activity"/>
    <property type="evidence" value="ECO:0007669"/>
    <property type="project" value="UniProtKB-KW"/>
</dbReference>
<dbReference type="GO" id="GO:0003677">
    <property type="term" value="F:DNA binding"/>
    <property type="evidence" value="ECO:0007669"/>
    <property type="project" value="InterPro"/>
</dbReference>
<name>A0A2W5TWP7_9BACT</name>
<dbReference type="Gene3D" id="3.40.50.300">
    <property type="entry name" value="P-loop containing nucleotide triphosphate hydrolases"/>
    <property type="match status" value="1"/>
</dbReference>
<dbReference type="AlphaFoldDB" id="A0A2W5TWP7"/>
<evidence type="ECO:0000313" key="9">
    <source>
        <dbReference type="EMBL" id="PZR16756.1"/>
    </source>
</evidence>
<organism evidence="9 10">
    <name type="scientific">Archangium gephyra</name>
    <dbReference type="NCBI Taxonomy" id="48"/>
    <lineage>
        <taxon>Bacteria</taxon>
        <taxon>Pseudomonadati</taxon>
        <taxon>Myxococcota</taxon>
        <taxon>Myxococcia</taxon>
        <taxon>Myxococcales</taxon>
        <taxon>Cystobacterineae</taxon>
        <taxon>Archangiaceae</taxon>
        <taxon>Archangium</taxon>
    </lineage>
</organism>
<dbReference type="EMBL" id="QFQP01000003">
    <property type="protein sequence ID" value="PZR16756.1"/>
    <property type="molecule type" value="Genomic_DNA"/>
</dbReference>
<dbReference type="PANTHER" id="PTHR11669:SF8">
    <property type="entry name" value="DNA POLYMERASE III SUBUNIT DELTA"/>
    <property type="match status" value="1"/>
</dbReference>
<gene>
    <name evidence="9" type="primary">holB</name>
    <name evidence="9" type="ORF">DI536_06275</name>
</gene>
<protein>
    <recommendedName>
        <fullName evidence="2">DNA polymerase III subunit delta'</fullName>
        <ecNumber evidence="1">2.7.7.7</ecNumber>
    </recommendedName>
</protein>
<dbReference type="GO" id="GO:0009360">
    <property type="term" value="C:DNA polymerase III complex"/>
    <property type="evidence" value="ECO:0007669"/>
    <property type="project" value="InterPro"/>
</dbReference>
<keyword evidence="5" id="KW-0235">DNA replication</keyword>
<dbReference type="GO" id="GO:0006261">
    <property type="term" value="P:DNA-templated DNA replication"/>
    <property type="evidence" value="ECO:0007669"/>
    <property type="project" value="TreeGrafter"/>
</dbReference>
<dbReference type="InterPro" id="IPR050238">
    <property type="entry name" value="DNA_Rep/Repair_Clamp_Loader"/>
</dbReference>
<dbReference type="InterPro" id="IPR027417">
    <property type="entry name" value="P-loop_NTPase"/>
</dbReference>
<keyword evidence="4" id="KW-0548">Nucleotidyltransferase</keyword>
<reference evidence="9 10" key="1">
    <citation type="submission" date="2017-08" db="EMBL/GenBank/DDBJ databases">
        <title>Infants hospitalized years apart are colonized by the same room-sourced microbial strains.</title>
        <authorList>
            <person name="Brooks B."/>
            <person name="Olm M.R."/>
            <person name="Firek B.A."/>
            <person name="Baker R."/>
            <person name="Thomas B.C."/>
            <person name="Morowitz M.J."/>
            <person name="Banfield J.F."/>
        </authorList>
    </citation>
    <scope>NUCLEOTIDE SEQUENCE [LARGE SCALE GENOMIC DNA]</scope>
    <source>
        <strain evidence="9">S2_003_000_R2_14</strain>
    </source>
</reference>
<evidence type="ECO:0000256" key="3">
    <source>
        <dbReference type="ARBA" id="ARBA00022679"/>
    </source>
</evidence>
<evidence type="ECO:0000256" key="2">
    <source>
        <dbReference type="ARBA" id="ARBA00014363"/>
    </source>
</evidence>
<keyword evidence="3" id="KW-0808">Transferase</keyword>
<dbReference type="Pfam" id="PF13177">
    <property type="entry name" value="DNA_pol3_delta2"/>
    <property type="match status" value="1"/>
</dbReference>
<accession>A0A2W5TWP7</accession>
<dbReference type="EC" id="2.7.7.7" evidence="1"/>
<evidence type="ECO:0000256" key="5">
    <source>
        <dbReference type="ARBA" id="ARBA00022705"/>
    </source>
</evidence>
<proteinExistence type="predicted"/>
<comment type="catalytic activity">
    <reaction evidence="7">
        <text>DNA(n) + a 2'-deoxyribonucleoside 5'-triphosphate = DNA(n+1) + diphosphate</text>
        <dbReference type="Rhea" id="RHEA:22508"/>
        <dbReference type="Rhea" id="RHEA-COMP:17339"/>
        <dbReference type="Rhea" id="RHEA-COMP:17340"/>
        <dbReference type="ChEBI" id="CHEBI:33019"/>
        <dbReference type="ChEBI" id="CHEBI:61560"/>
        <dbReference type="ChEBI" id="CHEBI:173112"/>
        <dbReference type="EC" id="2.7.7.7"/>
    </reaction>
</comment>